<keyword evidence="2" id="KW-1133">Transmembrane helix</keyword>
<evidence type="ECO:0000256" key="1">
    <source>
        <dbReference type="SAM" id="MobiDB-lite"/>
    </source>
</evidence>
<dbReference type="Proteomes" id="UP000095280">
    <property type="component" value="Unplaced"/>
</dbReference>
<dbReference type="Gene3D" id="1.10.260.100">
    <property type="match status" value="2"/>
</dbReference>
<feature type="region of interest" description="Disordered" evidence="1">
    <location>
        <begin position="860"/>
        <end position="891"/>
    </location>
</feature>
<organism evidence="3 4">
    <name type="scientific">Macrostomum lignano</name>
    <dbReference type="NCBI Taxonomy" id="282301"/>
    <lineage>
        <taxon>Eukaryota</taxon>
        <taxon>Metazoa</taxon>
        <taxon>Spiralia</taxon>
        <taxon>Lophotrochozoa</taxon>
        <taxon>Platyhelminthes</taxon>
        <taxon>Rhabditophora</taxon>
        <taxon>Macrostomorpha</taxon>
        <taxon>Macrostomida</taxon>
        <taxon>Macrostomidae</taxon>
        <taxon>Macrostomum</taxon>
    </lineage>
</organism>
<dbReference type="AlphaFoldDB" id="A0A1I8H3J7"/>
<evidence type="ECO:0000313" key="3">
    <source>
        <dbReference type="Proteomes" id="UP000095280"/>
    </source>
</evidence>
<proteinExistence type="predicted"/>
<feature type="transmembrane region" description="Helical" evidence="2">
    <location>
        <begin position="1137"/>
        <end position="1157"/>
    </location>
</feature>
<dbReference type="WBParaSite" id="maker-uti_cns_0004332-snap-gene-0.5-mRNA-1">
    <property type="protein sequence ID" value="maker-uti_cns_0004332-snap-gene-0.5-mRNA-1"/>
    <property type="gene ID" value="maker-uti_cns_0004332-snap-gene-0.5"/>
</dbReference>
<keyword evidence="2" id="KW-0812">Transmembrane</keyword>
<evidence type="ECO:0000256" key="2">
    <source>
        <dbReference type="SAM" id="Phobius"/>
    </source>
</evidence>
<feature type="region of interest" description="Disordered" evidence="1">
    <location>
        <begin position="544"/>
        <end position="606"/>
    </location>
</feature>
<reference evidence="4" key="1">
    <citation type="submission" date="2016-11" db="UniProtKB">
        <authorList>
            <consortium name="WormBaseParasite"/>
        </authorList>
    </citation>
    <scope>IDENTIFICATION</scope>
</reference>
<name>A0A1I8H3J7_9PLAT</name>
<keyword evidence="3" id="KW-1185">Reference proteome</keyword>
<feature type="region of interest" description="Disordered" evidence="1">
    <location>
        <begin position="925"/>
        <end position="944"/>
    </location>
</feature>
<evidence type="ECO:0000313" key="4">
    <source>
        <dbReference type="WBParaSite" id="maker-uti_cns_0004332-snap-gene-0.5-mRNA-1"/>
    </source>
</evidence>
<feature type="compositionally biased region" description="Low complexity" evidence="1">
    <location>
        <begin position="870"/>
        <end position="881"/>
    </location>
</feature>
<protein>
    <submittedName>
        <fullName evidence="4">ANK_REP_REGION domain-containing protein</fullName>
    </submittedName>
</protein>
<feature type="compositionally biased region" description="Low complexity" evidence="1">
    <location>
        <begin position="579"/>
        <end position="601"/>
    </location>
</feature>
<keyword evidence="2" id="KW-0472">Membrane</keyword>
<sequence length="1228" mass="132774">MVFVVAVGFVAGGFGGFFEVSTSSAAAGARLGGFNGASSDTAQGWCTPANPAANFQLDDFRPSASAAESDLVEFDLEPAPADPNQGGDAVPEDGTAVDHAAVLKQYLGAQAADDILHPKPQVDTQTQQMYRDKTATTLKSVASDANDVWGSLRAESRARVAQRSQEEADRLREAYNTYARDCIARRMAPVPRMFGDDDYGEFRKMLANPRSRPALERRRRKEVMYRQAQLHRDTYQMLTHNNPLPALAVGGTSCHDNNESAVEDEWCNLGVGRFLVSKSAREAAAQTAPEAYQVFDVTRKYDQLELAALHTGSRLQPITEENNPYLMRDMDSAGRRKLRGSYDSLRYRLVDETDAARGLAGQGGHQSLRFSERFAAEYAADHDPMSVIVKQNEDRRQARSRRSALAAATASALEAPSRRLLPPLAQQQQQSAPTTQLERRRRLMQLYGVGDTGWQPLSLGALLDYASDLAPTSAAAPDTGGAASSAFRFGRVPVWKTDSVPPPLLSGPSAVAAAENKNKSNKMSVAEGADVPPLEDMSHVFKQQPEAASQTEKVTTAKHFPAAAQKTEPPQTAPEVAGAAASKKPAAASQKQQQQKQQPQAEDMPHIRSDPAAAARSLQLEDVQASLAEAASASAAAAPSGWLTEDLLARVESDETLLRGLANPRLSAALAKFQTNPRGAMEEYKDDTEVQEFLAKFSALLGEHFTQIADKQEQEQQQQQPPEDPEVAEVLSRPGVREALTNPDVQRWLSLLREDPDKAQGLLRQSRDGEFQRRIRLLMENGLIGVAKRVGIEDVRIGSRSVSAGSSSGGLLSPLNFQRFKRSQPLLNRRSRVLAVPQLSQHQGAGLQLSLLLRESRWTAARPRRPSSEAPADPAAGGRSGSSRDSELIRGGSDWSAAWRRTAAMSPVVCGGGLTHLSTKQQQFAGLGQPSGKGGRPMQRTPGVQQTPVACHSIVHKSQVALRPDQMPVRTHTDSTAKPLRRLDRRQFKQPDASGSCRRRPQIAELGKAAAHADQAAMMGADAGAGPGFSWRPRSQLICWKLPAPSTSGAASWASDGGVAVKNWVMCSGSRASLASGKSARLVASAISRSRSRADSTPVRLDAAGRPPKCRPAVEAATQAIEDVGFFFNFIDDNFDILSSFLCFFLSFLLLSIFCSWTEALALARVAASSCSCSSCSRWLASIRSMMRARRSTTLDPAATLNIGLFSPDSRQLLFNSVDAFKFVGSFG</sequence>
<accession>A0A1I8H3J7</accession>